<name>A0A380T9P3_9ZZZZ</name>
<dbReference type="PROSITE" id="PS51318">
    <property type="entry name" value="TAT"/>
    <property type="match status" value="1"/>
</dbReference>
<dbReference type="EMBL" id="UIDG01000001">
    <property type="protein sequence ID" value="SUS03373.1"/>
    <property type="molecule type" value="Genomic_DNA"/>
</dbReference>
<accession>A0A380T9P3</accession>
<gene>
    <name evidence="1" type="ORF">DF3PB_10125</name>
</gene>
<reference evidence="1" key="1">
    <citation type="submission" date="2018-07" db="EMBL/GenBank/DDBJ databases">
        <authorList>
            <person name="Quirk P.G."/>
            <person name="Krulwich T.A."/>
        </authorList>
    </citation>
    <scope>NUCLEOTIDE SEQUENCE</scope>
</reference>
<organism evidence="1">
    <name type="scientific">metagenome</name>
    <dbReference type="NCBI Taxonomy" id="256318"/>
    <lineage>
        <taxon>unclassified sequences</taxon>
        <taxon>metagenomes</taxon>
    </lineage>
</organism>
<protein>
    <submittedName>
        <fullName evidence="1">Uncharacterized protein</fullName>
    </submittedName>
</protein>
<dbReference type="PROSITE" id="PS51257">
    <property type="entry name" value="PROKAR_LIPOPROTEIN"/>
    <property type="match status" value="1"/>
</dbReference>
<dbReference type="Gene3D" id="3.40.630.10">
    <property type="entry name" value="Zn peptidases"/>
    <property type="match status" value="1"/>
</dbReference>
<proteinExistence type="predicted"/>
<dbReference type="InterPro" id="IPR006311">
    <property type="entry name" value="TAT_signal"/>
</dbReference>
<evidence type="ECO:0000313" key="1">
    <source>
        <dbReference type="EMBL" id="SUS03373.1"/>
    </source>
</evidence>
<sequence length="522" mass="57414">MHLQRRDLLRGFGASATIGLAGGCVHAARTPLGSTDPAMVVSEEEATAWNRFKDSKGPALTGNESWHSFLEFLEAKLAAYGCVDIHRSAWTFKRMVTSVWPDDSKWSLVSNGRRIPLANFGANCGTTGPQGVTAELVLWDPDAKPDIAGKIVVFQPRPRANVREAFVNSDYEYITPFESWPVEGSAVPQEQDGTHSISDVVWDEMTATSTFIGEVRDAKPAGVVFAMNLNRATAEGLYTFGVPADYSFPSVYVDRVQGDLLVSDAQARRSATIGVEGERVDAEAYQLVAYLPGRHYGSDQDEQIQIRTHTDGPSISQDNGALGLLGVVKYMSGIAREERPRSLMIELDCRHFMPGAERAWAAQDYFAKNPRARDRIVALMAMEHLGQIEYVFDGEEIRPSGRSLPTWLYASDNQLMIDASYKAVRDNHVASAVIRCPGRPGVHGQSQGPWYGMAGQSRALGLPGYGVQGDLGAYWAHSGRINRFDARSFRRQVATFCQLTGFLMTADLSQLHVPKLENPPPR</sequence>
<dbReference type="Gene3D" id="3.50.30.30">
    <property type="match status" value="1"/>
</dbReference>
<dbReference type="AlphaFoldDB" id="A0A380T9P3"/>